<evidence type="ECO:0000259" key="2">
    <source>
        <dbReference type="Pfam" id="PF01261"/>
    </source>
</evidence>
<dbReference type="SUPFAM" id="SSF51658">
    <property type="entry name" value="Xylose isomerase-like"/>
    <property type="match status" value="1"/>
</dbReference>
<dbReference type="OrthoDB" id="5360893at2759"/>
<name>V2XQC5_MONRO</name>
<gene>
    <name evidence="3" type="ORF">Moror_14225</name>
</gene>
<dbReference type="KEGG" id="mrr:Moror_14225"/>
<dbReference type="Pfam" id="PF01261">
    <property type="entry name" value="AP_endonuc_2"/>
    <property type="match status" value="1"/>
</dbReference>
<evidence type="ECO:0000313" key="4">
    <source>
        <dbReference type="Proteomes" id="UP000017559"/>
    </source>
</evidence>
<dbReference type="InterPro" id="IPR013022">
    <property type="entry name" value="Xyl_isomerase-like_TIM-brl"/>
</dbReference>
<comment type="caution">
    <text evidence="3">The sequence shown here is derived from an EMBL/GenBank/DDBJ whole genome shotgun (WGS) entry which is preliminary data.</text>
</comment>
<keyword evidence="4" id="KW-1185">Reference proteome</keyword>
<evidence type="ECO:0000256" key="1">
    <source>
        <dbReference type="SAM" id="MobiDB-lite"/>
    </source>
</evidence>
<feature type="compositionally biased region" description="Polar residues" evidence="1">
    <location>
        <begin position="397"/>
        <end position="407"/>
    </location>
</feature>
<dbReference type="AlphaFoldDB" id="V2XQC5"/>
<feature type="domain" description="Xylose isomerase-like TIM barrel" evidence="2">
    <location>
        <begin position="28"/>
        <end position="354"/>
    </location>
</feature>
<evidence type="ECO:0000313" key="3">
    <source>
        <dbReference type="EMBL" id="ESK94730.1"/>
    </source>
</evidence>
<reference evidence="3 4" key="1">
    <citation type="journal article" date="2014" name="BMC Genomics">
        <title>Genome and secretome analysis of the hemibiotrophic fungal pathogen, Moniliophthora roreri, which causes frosty pod rot disease of cacao: mechanisms of the biotrophic and necrotrophic phases.</title>
        <authorList>
            <person name="Meinhardt L.W."/>
            <person name="Costa G.G.L."/>
            <person name="Thomazella D.P.T."/>
            <person name="Teixeira P.J.P.L."/>
            <person name="Carazzolle M.F."/>
            <person name="Schuster S.C."/>
            <person name="Carlson J.E."/>
            <person name="Guiltinan M.J."/>
            <person name="Mieczkowski P."/>
            <person name="Farmer A."/>
            <person name="Ramaraj T."/>
            <person name="Crozier J."/>
            <person name="Davis R.E."/>
            <person name="Shao J."/>
            <person name="Melnick R.L."/>
            <person name="Pereira G.A.G."/>
            <person name="Bailey B.A."/>
        </authorList>
    </citation>
    <scope>NUCLEOTIDE SEQUENCE [LARGE SCALE GENOMIC DNA]</scope>
    <source>
        <strain evidence="3 4">MCA 2997</strain>
    </source>
</reference>
<sequence>MASTTLKFAIASLSLGSNLHHDLPTKIRVASKLGYAGIEIFMPDFEAFVEEVRQGSHRDLFDSTSDIASSPIDQLEYLCAEIIHTLCSTHDLRIPLIQPLRNFENFSTEQDLVSALRGAERWFRLMQPMHCDLVLVCSNYVPPPYPIMETYTLEMYLDAQVEAFRKLGELAERYGVKVGYEPLAWGTVVDNWEQIWEVVKRVNRPNVGVILDSFNILGNQYADPLEPSCIRRGQTLNDMLRSLEKMSRTIPGERIFFYQIADAIRPNEICGDSQEMPRRMKWSRACRVFPCESPVASSSTSIHDHTNPPSGYLGFLPVVQMTSLIHHTMEYRGWWSLEVFNTSLQDSDEGCTWRHGRRGVDGLLKLWEEVQLVKQTDDDLDVTCSVDVDEVVSEDSTPSTPQLSPSGSDIEEAEDSSKSSVSLAENNIEDWRFNSVKIVD</sequence>
<proteinExistence type="predicted"/>
<dbReference type="Proteomes" id="UP000017559">
    <property type="component" value="Unassembled WGS sequence"/>
</dbReference>
<dbReference type="Gene3D" id="3.20.20.150">
    <property type="entry name" value="Divalent-metal-dependent TIM barrel enzymes"/>
    <property type="match status" value="1"/>
</dbReference>
<dbReference type="EMBL" id="AWSO01000122">
    <property type="protein sequence ID" value="ESK94730.1"/>
    <property type="molecule type" value="Genomic_DNA"/>
</dbReference>
<dbReference type="PANTHER" id="PTHR12110">
    <property type="entry name" value="HYDROXYPYRUVATE ISOMERASE"/>
    <property type="match status" value="1"/>
</dbReference>
<dbReference type="InterPro" id="IPR050312">
    <property type="entry name" value="IolE/XylAMocC-like"/>
</dbReference>
<dbReference type="PANTHER" id="PTHR12110:SF21">
    <property type="entry name" value="XYLOSE ISOMERASE-LIKE TIM BARREL DOMAIN-CONTAINING PROTEIN"/>
    <property type="match status" value="1"/>
</dbReference>
<organism evidence="3 4">
    <name type="scientific">Moniliophthora roreri (strain MCA 2997)</name>
    <name type="common">Cocoa frosty pod rot fungus</name>
    <name type="synonym">Crinipellis roreri</name>
    <dbReference type="NCBI Taxonomy" id="1381753"/>
    <lineage>
        <taxon>Eukaryota</taxon>
        <taxon>Fungi</taxon>
        <taxon>Dikarya</taxon>
        <taxon>Basidiomycota</taxon>
        <taxon>Agaricomycotina</taxon>
        <taxon>Agaricomycetes</taxon>
        <taxon>Agaricomycetidae</taxon>
        <taxon>Agaricales</taxon>
        <taxon>Marasmiineae</taxon>
        <taxon>Marasmiaceae</taxon>
        <taxon>Moniliophthora</taxon>
    </lineage>
</organism>
<dbReference type="STRING" id="1381753.V2XQC5"/>
<feature type="region of interest" description="Disordered" evidence="1">
    <location>
        <begin position="391"/>
        <end position="422"/>
    </location>
</feature>
<protein>
    <submittedName>
        <fullName evidence="3">4-hydroxyphenylpyruvate</fullName>
    </submittedName>
</protein>
<dbReference type="HOGENOM" id="CLU_035063_0_1_1"/>
<dbReference type="InterPro" id="IPR036237">
    <property type="entry name" value="Xyl_isomerase-like_sf"/>
</dbReference>
<accession>V2XQC5</accession>